<dbReference type="Proteomes" id="UP000814176">
    <property type="component" value="Unassembled WGS sequence"/>
</dbReference>
<dbReference type="GeneID" id="72008440"/>
<dbReference type="Pfam" id="PF20149">
    <property type="entry name" value="DUF6532"/>
    <property type="match status" value="1"/>
</dbReference>
<feature type="compositionally biased region" description="Low complexity" evidence="1">
    <location>
        <begin position="284"/>
        <end position="293"/>
    </location>
</feature>
<dbReference type="EMBL" id="JADCUA010000016">
    <property type="protein sequence ID" value="KAH9834203.1"/>
    <property type="molecule type" value="Genomic_DNA"/>
</dbReference>
<feature type="compositionally biased region" description="Low complexity" evidence="1">
    <location>
        <begin position="56"/>
        <end position="66"/>
    </location>
</feature>
<name>A0ABQ8KAB7_9APHY</name>
<dbReference type="RefSeq" id="XP_047776859.1">
    <property type="nucleotide sequence ID" value="XM_047927708.1"/>
</dbReference>
<organism evidence="3 4">
    <name type="scientific">Rhodofomes roseus</name>
    <dbReference type="NCBI Taxonomy" id="34475"/>
    <lineage>
        <taxon>Eukaryota</taxon>
        <taxon>Fungi</taxon>
        <taxon>Dikarya</taxon>
        <taxon>Basidiomycota</taxon>
        <taxon>Agaricomycotina</taxon>
        <taxon>Agaricomycetes</taxon>
        <taxon>Polyporales</taxon>
        <taxon>Rhodofomes</taxon>
    </lineage>
</organism>
<feature type="region of interest" description="Disordered" evidence="1">
    <location>
        <begin position="366"/>
        <end position="414"/>
    </location>
</feature>
<gene>
    <name evidence="3" type="ORF">C8Q71DRAFT_859854</name>
</gene>
<dbReference type="InterPro" id="IPR045341">
    <property type="entry name" value="DUF6532"/>
</dbReference>
<evidence type="ECO:0000259" key="2">
    <source>
        <dbReference type="Pfam" id="PF20149"/>
    </source>
</evidence>
<feature type="region of interest" description="Disordered" evidence="1">
    <location>
        <begin position="1"/>
        <end position="351"/>
    </location>
</feature>
<evidence type="ECO:0000313" key="3">
    <source>
        <dbReference type="EMBL" id="KAH9834203.1"/>
    </source>
</evidence>
<keyword evidence="4" id="KW-1185">Reference proteome</keyword>
<feature type="compositionally biased region" description="Polar residues" evidence="1">
    <location>
        <begin position="259"/>
        <end position="274"/>
    </location>
</feature>
<sequence>MAQSAGRDGLPSGQMKIGQRKARKLEEQRLMSHAQEADDQEPTSATSNATGRPIRAASQAAPKAWASMMKKPRDKDEFSSTKTVSGNPADAKLQGMTHTRVDGRDGAKPVPGKRSRADSTVAKASATDKGARASPDAPPEVSDTERRSPKKAKIGSLQPAKFNKRRIYPAANLSESDNELDLQPPPPPPPPRTKGVLPQRSHAEARTGNAEELLDDDGEDEQYERGEEEDDGEDLENHEACVDFDAEQVTFTAPGAHLNSETANSRSTGRSSGRFQRPRLPTQSSRSSSIASSHPTEPPGTDHDDFDMHEPDLTQQADDNCDDSDSGPTRSAYAKAARTQRRVVDTSSSGDEFDDMVEKEIVVPVPPRQLTKKQKKKLKEEAPSIRLSTKRGKKKAPAEHTVSDSEDDGSPWLPRTNLNEVDAKGMDIKPQNGVIKQVMRHAFAIGDRMIAFGSQDSAQIDGHPDFDVLNSMSTPMDKAMLDKIALAALVSAAEKLGYGDDDYDVADCLERGSYRHYIKPITTYVAHRLSLFRTAIKKAVTSSVEHVYDLVQVTAGTQAPTCAKLLEDMNYIYPWDSKDGFNRRAPYENAVIKSALRAAFFTQQQYLCVGLQNSTLFKSTTDTSTEIEIPADMLALTMTAVEAVLSDYNLNLTKSDFGATSAPAYRAHMVRLADFRHSLPRRYHRVMHELFKAATIGHMIHAGARSGGTIDWADIPDE</sequence>
<feature type="domain" description="DUF6532" evidence="2">
    <location>
        <begin position="482"/>
        <end position="675"/>
    </location>
</feature>
<proteinExistence type="predicted"/>
<feature type="compositionally biased region" description="Pro residues" evidence="1">
    <location>
        <begin position="183"/>
        <end position="192"/>
    </location>
</feature>
<evidence type="ECO:0000313" key="4">
    <source>
        <dbReference type="Proteomes" id="UP000814176"/>
    </source>
</evidence>
<reference evidence="3 4" key="1">
    <citation type="journal article" date="2021" name="Environ. Microbiol.">
        <title>Gene family expansions and transcriptome signatures uncover fungal adaptations to wood decay.</title>
        <authorList>
            <person name="Hage H."/>
            <person name="Miyauchi S."/>
            <person name="Viragh M."/>
            <person name="Drula E."/>
            <person name="Min B."/>
            <person name="Chaduli D."/>
            <person name="Navarro D."/>
            <person name="Favel A."/>
            <person name="Norest M."/>
            <person name="Lesage-Meessen L."/>
            <person name="Balint B."/>
            <person name="Merenyi Z."/>
            <person name="de Eugenio L."/>
            <person name="Morin E."/>
            <person name="Martinez A.T."/>
            <person name="Baldrian P."/>
            <person name="Stursova M."/>
            <person name="Martinez M.J."/>
            <person name="Novotny C."/>
            <person name="Magnuson J.K."/>
            <person name="Spatafora J.W."/>
            <person name="Maurice S."/>
            <person name="Pangilinan J."/>
            <person name="Andreopoulos W."/>
            <person name="LaButti K."/>
            <person name="Hundley H."/>
            <person name="Na H."/>
            <person name="Kuo A."/>
            <person name="Barry K."/>
            <person name="Lipzen A."/>
            <person name="Henrissat B."/>
            <person name="Riley R."/>
            <person name="Ahrendt S."/>
            <person name="Nagy L.G."/>
            <person name="Grigoriev I.V."/>
            <person name="Martin F."/>
            <person name="Rosso M.N."/>
        </authorList>
    </citation>
    <scope>NUCLEOTIDE SEQUENCE [LARGE SCALE GENOMIC DNA]</scope>
    <source>
        <strain evidence="3 4">CIRM-BRFM 1785</strain>
    </source>
</reference>
<feature type="compositionally biased region" description="Basic and acidic residues" evidence="1">
    <location>
        <begin position="300"/>
        <end position="312"/>
    </location>
</feature>
<protein>
    <recommendedName>
        <fullName evidence="2">DUF6532 domain-containing protein</fullName>
    </recommendedName>
</protein>
<feature type="compositionally biased region" description="Acidic residues" evidence="1">
    <location>
        <begin position="212"/>
        <end position="234"/>
    </location>
</feature>
<evidence type="ECO:0000256" key="1">
    <source>
        <dbReference type="SAM" id="MobiDB-lite"/>
    </source>
</evidence>
<comment type="caution">
    <text evidence="3">The sequence shown here is derived from an EMBL/GenBank/DDBJ whole genome shotgun (WGS) entry which is preliminary data.</text>
</comment>
<accession>A0ABQ8KAB7</accession>